<reference evidence="3 4" key="1">
    <citation type="journal article" date="2012" name="PLoS Pathog.">
        <title>Diverse lifestyles and strategies of plant pathogenesis encoded in the genomes of eighteen Dothideomycetes fungi.</title>
        <authorList>
            <person name="Ohm R.A."/>
            <person name="Feau N."/>
            <person name="Henrissat B."/>
            <person name="Schoch C.L."/>
            <person name="Horwitz B.A."/>
            <person name="Barry K.W."/>
            <person name="Condon B.J."/>
            <person name="Copeland A.C."/>
            <person name="Dhillon B."/>
            <person name="Glaser F."/>
            <person name="Hesse C.N."/>
            <person name="Kosti I."/>
            <person name="LaButti K."/>
            <person name="Lindquist E.A."/>
            <person name="Lucas S."/>
            <person name="Salamov A.A."/>
            <person name="Bradshaw R.E."/>
            <person name="Ciuffetti L."/>
            <person name="Hamelin R.C."/>
            <person name="Kema G.H.J."/>
            <person name="Lawrence C."/>
            <person name="Scott J.A."/>
            <person name="Spatafora J.W."/>
            <person name="Turgeon B.G."/>
            <person name="de Wit P.J.G.M."/>
            <person name="Zhong S."/>
            <person name="Goodwin S.B."/>
            <person name="Grigoriev I.V."/>
        </authorList>
    </citation>
    <scope>NUCLEOTIDE SEQUENCE [LARGE SCALE GENOMIC DNA]</scope>
    <source>
        <strain evidence="4">28A</strain>
    </source>
</reference>
<name>R0IEF5_EXST2</name>
<keyword evidence="2" id="KW-1133">Transmembrane helix</keyword>
<dbReference type="eggNOG" id="ENOG502S8PV">
    <property type="taxonomic scope" value="Eukaryota"/>
</dbReference>
<evidence type="ECO:0008006" key="5">
    <source>
        <dbReference type="Google" id="ProtNLM"/>
    </source>
</evidence>
<accession>R0IEF5</accession>
<feature type="transmembrane region" description="Helical" evidence="2">
    <location>
        <begin position="15"/>
        <end position="39"/>
    </location>
</feature>
<evidence type="ECO:0000256" key="1">
    <source>
        <dbReference type="SAM" id="MobiDB-lite"/>
    </source>
</evidence>
<reference evidence="3 4" key="2">
    <citation type="journal article" date="2013" name="PLoS Genet.">
        <title>Comparative genome structure, secondary metabolite, and effector coding capacity across Cochliobolus pathogens.</title>
        <authorList>
            <person name="Condon B.J."/>
            <person name="Leng Y."/>
            <person name="Wu D."/>
            <person name="Bushley K.E."/>
            <person name="Ohm R.A."/>
            <person name="Otillar R."/>
            <person name="Martin J."/>
            <person name="Schackwitz W."/>
            <person name="Grimwood J."/>
            <person name="MohdZainudin N."/>
            <person name="Xue C."/>
            <person name="Wang R."/>
            <person name="Manning V.A."/>
            <person name="Dhillon B."/>
            <person name="Tu Z.J."/>
            <person name="Steffenson B.J."/>
            <person name="Salamov A."/>
            <person name="Sun H."/>
            <person name="Lowry S."/>
            <person name="LaButti K."/>
            <person name="Han J."/>
            <person name="Copeland A."/>
            <person name="Lindquist E."/>
            <person name="Barry K."/>
            <person name="Schmutz J."/>
            <person name="Baker S.E."/>
            <person name="Ciuffetti L.M."/>
            <person name="Grigoriev I.V."/>
            <person name="Zhong S."/>
            <person name="Turgeon B.G."/>
        </authorList>
    </citation>
    <scope>NUCLEOTIDE SEQUENCE [LARGE SCALE GENOMIC DNA]</scope>
    <source>
        <strain evidence="4">28A</strain>
    </source>
</reference>
<keyword evidence="2" id="KW-0472">Membrane</keyword>
<dbReference type="HOGENOM" id="CLU_032414_1_0_1"/>
<feature type="transmembrane region" description="Helical" evidence="2">
    <location>
        <begin position="282"/>
        <end position="306"/>
    </location>
</feature>
<dbReference type="EMBL" id="KB908833">
    <property type="protein sequence ID" value="EOA83660.1"/>
    <property type="molecule type" value="Genomic_DNA"/>
</dbReference>
<dbReference type="PANTHER" id="PTHR31794:SF4">
    <property type="entry name" value="AUXIN EFFLUX TRANSPORTER FAMILY PROTEIN (EUROFUNG)"/>
    <property type="match status" value="1"/>
</dbReference>
<evidence type="ECO:0000313" key="3">
    <source>
        <dbReference type="EMBL" id="EOA83660.1"/>
    </source>
</evidence>
<feature type="compositionally biased region" description="Basic and acidic residues" evidence="1">
    <location>
        <begin position="147"/>
        <end position="167"/>
    </location>
</feature>
<feature type="transmembrane region" description="Helical" evidence="2">
    <location>
        <begin position="51"/>
        <end position="69"/>
    </location>
</feature>
<feature type="transmembrane region" description="Helical" evidence="2">
    <location>
        <begin position="251"/>
        <end position="270"/>
    </location>
</feature>
<dbReference type="PANTHER" id="PTHR31794">
    <property type="entry name" value="AUXIN EFFLUX TRANSPORTER FAMILY PROTEIN (EUROFUNG)"/>
    <property type="match status" value="1"/>
</dbReference>
<sequence length="315" mass="33647">MGVAVSELIVPLTGALQAALSVLLTIALGVAAAQCNLLSPNAAKEVSRVPIVVWSVLYTLLSIFSGRLFGRLFAAPAWVAPAMVFNNTTSLPLLLIQSLKQTQVLDAILIAGESGSKAMDRAESYFLVNAMVSNSLTFALGPTLLRPRDQDAPQSRDEYQQHGHAHAEAGAGADADADADADSGDMERGPEGIVNEHTSLLPHALVHHTNRTERSAYLKTLNWFIVWPLISIPLIWAIASKTKILDADPMLWFSMMLMPTGPPAMILVALSDVTGATETMKMTVAIFLTISYALTPIICFSVVGALKATEASIKV</sequence>
<dbReference type="GO" id="GO:0005783">
    <property type="term" value="C:endoplasmic reticulum"/>
    <property type="evidence" value="ECO:0007669"/>
    <property type="project" value="TreeGrafter"/>
</dbReference>
<dbReference type="OrthoDB" id="191139at2759"/>
<feature type="compositionally biased region" description="Acidic residues" evidence="1">
    <location>
        <begin position="175"/>
        <end position="184"/>
    </location>
</feature>
<dbReference type="STRING" id="671987.R0IEF5"/>
<evidence type="ECO:0000313" key="4">
    <source>
        <dbReference type="Proteomes" id="UP000016935"/>
    </source>
</evidence>
<organism evidence="3 4">
    <name type="scientific">Exserohilum turcicum (strain 28A)</name>
    <name type="common">Northern leaf blight fungus</name>
    <name type="synonym">Setosphaeria turcica</name>
    <dbReference type="NCBI Taxonomy" id="671987"/>
    <lineage>
        <taxon>Eukaryota</taxon>
        <taxon>Fungi</taxon>
        <taxon>Dikarya</taxon>
        <taxon>Ascomycota</taxon>
        <taxon>Pezizomycotina</taxon>
        <taxon>Dothideomycetes</taxon>
        <taxon>Pleosporomycetidae</taxon>
        <taxon>Pleosporales</taxon>
        <taxon>Pleosporineae</taxon>
        <taxon>Pleosporaceae</taxon>
        <taxon>Exserohilum</taxon>
    </lineage>
</organism>
<keyword evidence="2" id="KW-0812">Transmembrane</keyword>
<evidence type="ECO:0000256" key="2">
    <source>
        <dbReference type="SAM" id="Phobius"/>
    </source>
</evidence>
<protein>
    <recommendedName>
        <fullName evidence="5">Auxin efflux carrier</fullName>
    </recommendedName>
</protein>
<dbReference type="GeneID" id="19401788"/>
<feature type="region of interest" description="Disordered" evidence="1">
    <location>
        <begin position="147"/>
        <end position="191"/>
    </location>
</feature>
<proteinExistence type="predicted"/>
<gene>
    <name evidence="3" type="ORF">SETTUDRAFT_180740</name>
</gene>
<feature type="transmembrane region" description="Helical" evidence="2">
    <location>
        <begin position="75"/>
        <end position="96"/>
    </location>
</feature>
<dbReference type="RefSeq" id="XP_008029313.1">
    <property type="nucleotide sequence ID" value="XM_008031122.1"/>
</dbReference>
<keyword evidence="4" id="KW-1185">Reference proteome</keyword>
<dbReference type="Proteomes" id="UP000016935">
    <property type="component" value="Unassembled WGS sequence"/>
</dbReference>
<dbReference type="AlphaFoldDB" id="R0IEF5"/>
<feature type="transmembrane region" description="Helical" evidence="2">
    <location>
        <begin position="221"/>
        <end position="239"/>
    </location>
</feature>